<dbReference type="InterPro" id="IPR037291">
    <property type="entry name" value="DUF4139"/>
</dbReference>
<dbReference type="PANTHER" id="PTHR31005">
    <property type="entry name" value="DUF4139 DOMAIN-CONTAINING PROTEIN"/>
    <property type="match status" value="1"/>
</dbReference>
<protein>
    <submittedName>
        <fullName evidence="4">Uncharacterized protein (TIGR02231 family)</fullName>
    </submittedName>
</protein>
<organism evidence="4 5">
    <name type="scientific">Aminivibrio pyruvatiphilus</name>
    <dbReference type="NCBI Taxonomy" id="1005740"/>
    <lineage>
        <taxon>Bacteria</taxon>
        <taxon>Thermotogati</taxon>
        <taxon>Synergistota</taxon>
        <taxon>Synergistia</taxon>
        <taxon>Synergistales</taxon>
        <taxon>Aminobacteriaceae</taxon>
        <taxon>Aminivibrio</taxon>
    </lineage>
</organism>
<evidence type="ECO:0000256" key="1">
    <source>
        <dbReference type="SAM" id="Coils"/>
    </source>
</evidence>
<keyword evidence="2" id="KW-0732">Signal</keyword>
<dbReference type="AlphaFoldDB" id="A0A4R8M8P4"/>
<reference evidence="4 5" key="1">
    <citation type="submission" date="2019-03" db="EMBL/GenBank/DDBJ databases">
        <title>Genomic Encyclopedia of Type Strains, Phase IV (KMG-IV): sequencing the most valuable type-strain genomes for metagenomic binning, comparative biology and taxonomic classification.</title>
        <authorList>
            <person name="Goeker M."/>
        </authorList>
    </citation>
    <scope>NUCLEOTIDE SEQUENCE [LARGE SCALE GENOMIC DNA]</scope>
    <source>
        <strain evidence="4 5">DSM 25964</strain>
    </source>
</reference>
<sequence>MKLACTVAAVSVLFLFSLPGVSAAESILPAVSKVDLYPRGARILFSVPAALHVSFELPGTFDPSTVRPLPADGQKITSFEAAGVPRPGWIPEALRDLHAQIKENEKKLAVLAGRTSAIKQSFDLLSGPLPRDLKGSEMAEYVEAARKTREKMETELISVSSEMDEIKETTDALIADFSSRMPQDSDTAVQVSARVEGGEKLLVEAWTQQAGWSPFYRMNLDTPSGAIHSSLLARARQHTGMVLEGDLFFHTTVPSTTVAPPDLPPLVADFAPKTVRRAAMMEDMAISPRAEFKLGAPAPAAAPPEIVQSMTDMTVRARGTLPGDNRPAEFLLGEFELKSEVSIVSVPVLSEEAWITAEVKKLSVPLLPGPAELSVDGKLSAKTRLPEQGSGTDIQLAFGKMPLVKAVREKMVSREGSTWTGKGRLEDGYSIEITNGLEKKITVILKDRIPVSAQEKISVETMKIEPRPDEQDKENILSWKITLAPGEKKKTEVLFRLGYPADETVVFR</sequence>
<accession>A0A4R8M8P4</accession>
<dbReference type="InterPro" id="IPR011935">
    <property type="entry name" value="CHP02231"/>
</dbReference>
<evidence type="ECO:0000313" key="4">
    <source>
        <dbReference type="EMBL" id="TDY61913.1"/>
    </source>
</evidence>
<proteinExistence type="predicted"/>
<dbReference type="EMBL" id="SORI01000004">
    <property type="protein sequence ID" value="TDY61913.1"/>
    <property type="molecule type" value="Genomic_DNA"/>
</dbReference>
<feature type="chain" id="PRO_5020995870" evidence="2">
    <location>
        <begin position="24"/>
        <end position="508"/>
    </location>
</feature>
<feature type="domain" description="DUF4139" evidence="3">
    <location>
        <begin position="203"/>
        <end position="500"/>
    </location>
</feature>
<evidence type="ECO:0000259" key="3">
    <source>
        <dbReference type="Pfam" id="PF13598"/>
    </source>
</evidence>
<gene>
    <name evidence="4" type="ORF">C8D99_104158</name>
</gene>
<dbReference type="NCBIfam" id="TIGR02231">
    <property type="entry name" value="mucoidy inhibitor MuiA family protein"/>
    <property type="match status" value="1"/>
</dbReference>
<keyword evidence="5" id="KW-1185">Reference proteome</keyword>
<dbReference type="Proteomes" id="UP000295066">
    <property type="component" value="Unassembled WGS sequence"/>
</dbReference>
<evidence type="ECO:0000313" key="5">
    <source>
        <dbReference type="Proteomes" id="UP000295066"/>
    </source>
</evidence>
<comment type="caution">
    <text evidence="4">The sequence shown here is derived from an EMBL/GenBank/DDBJ whole genome shotgun (WGS) entry which is preliminary data.</text>
</comment>
<feature type="coiled-coil region" evidence="1">
    <location>
        <begin position="142"/>
        <end position="169"/>
    </location>
</feature>
<dbReference type="PANTHER" id="PTHR31005:SF8">
    <property type="entry name" value="DUF4139 DOMAIN-CONTAINING PROTEIN"/>
    <property type="match status" value="1"/>
</dbReference>
<dbReference type="Pfam" id="PF13598">
    <property type="entry name" value="DUF4139"/>
    <property type="match status" value="1"/>
</dbReference>
<dbReference type="OrthoDB" id="2237at2"/>
<feature type="signal peptide" evidence="2">
    <location>
        <begin position="1"/>
        <end position="23"/>
    </location>
</feature>
<evidence type="ECO:0000256" key="2">
    <source>
        <dbReference type="SAM" id="SignalP"/>
    </source>
</evidence>
<keyword evidence="1" id="KW-0175">Coiled coil</keyword>
<dbReference type="RefSeq" id="WP_133957000.1">
    <property type="nucleotide sequence ID" value="NZ_SORI01000004.1"/>
</dbReference>
<name>A0A4R8M8P4_9BACT</name>